<dbReference type="EMBL" id="CP025003">
    <property type="protein sequence ID" value="ATZ95374.1"/>
    <property type="molecule type" value="Genomic_DNA"/>
</dbReference>
<dbReference type="Pfam" id="PF13649">
    <property type="entry name" value="Methyltransf_25"/>
    <property type="match status" value="1"/>
</dbReference>
<dbReference type="GO" id="GO:0032259">
    <property type="term" value="P:methylation"/>
    <property type="evidence" value="ECO:0007669"/>
    <property type="project" value="UniProtKB-KW"/>
</dbReference>
<dbReference type="GO" id="GO:0008168">
    <property type="term" value="F:methyltransferase activity"/>
    <property type="evidence" value="ECO:0007669"/>
    <property type="project" value="UniProtKB-KW"/>
</dbReference>
<gene>
    <name evidence="2" type="ORF">CVE23_16130</name>
</gene>
<keyword evidence="3" id="KW-1185">Reference proteome</keyword>
<sequence length="306" mass="35519">MTFVDIYDFVNYHPRRIIVFHVSFFYFNKRNYQLKNFYDSKNIQFWDELARIHSGQSDYDVGNYDPWRYQLKDIELSELGDLHNKKVLHLQCHIGLDSFALEIMGADVTAIDYSVEAIETANAIKLKFGLKSNFYCASVYDVSELKLGEFDLVFTSYGVLVWLQHLNLWAKTIASHLKPGGELLLIDEHPVAKMFSNPHQDNAPLDGNALFSPVQSGAPVKANYKYSYANDHRQIENQEQYVWFHSLSEIITSLTNESLCITAFREFDKGFYKAFSQLSQHEDGWWRFNNGLSAIPLTFLLRAKKH</sequence>
<organism evidence="2 3">
    <name type="scientific">Dickeya fangzhongdai</name>
    <dbReference type="NCBI Taxonomy" id="1778540"/>
    <lineage>
        <taxon>Bacteria</taxon>
        <taxon>Pseudomonadati</taxon>
        <taxon>Pseudomonadota</taxon>
        <taxon>Gammaproteobacteria</taxon>
        <taxon>Enterobacterales</taxon>
        <taxon>Pectobacteriaceae</taxon>
        <taxon>Dickeya</taxon>
    </lineage>
</organism>
<dbReference type="CDD" id="cd02440">
    <property type="entry name" value="AdoMet_MTases"/>
    <property type="match status" value="1"/>
</dbReference>
<dbReference type="Gene3D" id="3.40.50.150">
    <property type="entry name" value="Vaccinia Virus protein VP39"/>
    <property type="match status" value="1"/>
</dbReference>
<name>A0A2K8QPE9_9GAMM</name>
<dbReference type="Proteomes" id="UP000231901">
    <property type="component" value="Chromosome"/>
</dbReference>
<evidence type="ECO:0000259" key="1">
    <source>
        <dbReference type="Pfam" id="PF13649"/>
    </source>
</evidence>
<dbReference type="InterPro" id="IPR029063">
    <property type="entry name" value="SAM-dependent_MTases_sf"/>
</dbReference>
<feature type="domain" description="Methyltransferase" evidence="1">
    <location>
        <begin position="87"/>
        <end position="181"/>
    </location>
</feature>
<dbReference type="KEGG" id="dfn:CVE23_16130"/>
<dbReference type="SUPFAM" id="SSF53335">
    <property type="entry name" value="S-adenosyl-L-methionine-dependent methyltransferases"/>
    <property type="match status" value="1"/>
</dbReference>
<dbReference type="InterPro" id="IPR041698">
    <property type="entry name" value="Methyltransf_25"/>
</dbReference>
<keyword evidence="2" id="KW-0808">Transferase</keyword>
<dbReference type="AlphaFoldDB" id="A0A2K8QPE9"/>
<accession>A0A2K8QPE9</accession>
<protein>
    <submittedName>
        <fullName evidence="2">Class I SAM-dependent methyltransferase</fullName>
    </submittedName>
</protein>
<proteinExistence type="predicted"/>
<reference evidence="3" key="1">
    <citation type="journal article" date="2018" name="Genome Announc.">
        <title>Complete genome sequence of a Dickeya fangzhongdai type strain causing bleeding canker of pear tree trunks.</title>
        <authorList>
            <person name="Zhao Y."/>
            <person name="Tian Y."/>
            <person name="Li X."/>
            <person name="Hu B."/>
        </authorList>
    </citation>
    <scope>NUCLEOTIDE SEQUENCE [LARGE SCALE GENOMIC DNA]</scope>
    <source>
        <strain evidence="3">DSM 101947</strain>
    </source>
</reference>
<evidence type="ECO:0000313" key="2">
    <source>
        <dbReference type="EMBL" id="ATZ95374.1"/>
    </source>
</evidence>
<evidence type="ECO:0000313" key="3">
    <source>
        <dbReference type="Proteomes" id="UP000231901"/>
    </source>
</evidence>
<keyword evidence="2" id="KW-0489">Methyltransferase</keyword>